<dbReference type="GO" id="GO:0005634">
    <property type="term" value="C:nucleus"/>
    <property type="evidence" value="ECO:0007669"/>
    <property type="project" value="UniProtKB-SubCell"/>
</dbReference>
<feature type="region of interest" description="Disordered" evidence="10">
    <location>
        <begin position="316"/>
        <end position="337"/>
    </location>
</feature>
<dbReference type="PRINTS" id="PR00398">
    <property type="entry name" value="STRDHORMONER"/>
</dbReference>
<dbReference type="FunFam" id="1.10.565.10:FF:000034">
    <property type="entry name" value="Hormone receptor 4, isoform J"/>
    <property type="match status" value="1"/>
</dbReference>
<gene>
    <name evidence="14" type="primary">LOC108732345</name>
</gene>
<keyword evidence="9" id="KW-0539">Nucleus</keyword>
<dbReference type="Proteomes" id="UP000192223">
    <property type="component" value="Unplaced"/>
</dbReference>
<evidence type="ECO:0000256" key="9">
    <source>
        <dbReference type="ARBA" id="ARBA00023242"/>
    </source>
</evidence>
<dbReference type="GO" id="GO:0043565">
    <property type="term" value="F:sequence-specific DNA binding"/>
    <property type="evidence" value="ECO:0007669"/>
    <property type="project" value="InterPro"/>
</dbReference>
<evidence type="ECO:0000259" key="11">
    <source>
        <dbReference type="PROSITE" id="PS51030"/>
    </source>
</evidence>
<dbReference type="GO" id="GO:0000981">
    <property type="term" value="F:DNA-binding transcription factor activity, RNA polymerase II-specific"/>
    <property type="evidence" value="ECO:0007669"/>
    <property type="project" value="UniProtKB-ARBA"/>
</dbReference>
<dbReference type="Gene3D" id="3.30.50.10">
    <property type="entry name" value="Erythroid Transcription Factor GATA-1, subunit A"/>
    <property type="match status" value="1"/>
</dbReference>
<evidence type="ECO:0000313" key="14">
    <source>
        <dbReference type="RefSeq" id="XP_018318595.1"/>
    </source>
</evidence>
<evidence type="ECO:0000256" key="8">
    <source>
        <dbReference type="ARBA" id="ARBA00023170"/>
    </source>
</evidence>
<comment type="subcellular location">
    <subcellularLocation>
        <location evidence="1">Nucleus</location>
    </subcellularLocation>
</comment>
<evidence type="ECO:0000256" key="5">
    <source>
        <dbReference type="ARBA" id="ARBA00023015"/>
    </source>
</evidence>
<feature type="region of interest" description="Disordered" evidence="10">
    <location>
        <begin position="656"/>
        <end position="678"/>
    </location>
</feature>
<keyword evidence="3" id="KW-0863">Zinc-finger</keyword>
<keyword evidence="2" id="KW-0479">Metal-binding</keyword>
<evidence type="ECO:0000256" key="7">
    <source>
        <dbReference type="ARBA" id="ARBA00023163"/>
    </source>
</evidence>
<evidence type="ECO:0000256" key="10">
    <source>
        <dbReference type="SAM" id="MobiDB-lite"/>
    </source>
</evidence>
<feature type="domain" description="Nuclear receptor" evidence="11">
    <location>
        <begin position="513"/>
        <end position="588"/>
    </location>
</feature>
<dbReference type="AlphaFoldDB" id="A0A1W4WF16"/>
<dbReference type="GO" id="GO:0035556">
    <property type="term" value="P:intracellular signal transduction"/>
    <property type="evidence" value="ECO:0007669"/>
    <property type="project" value="UniProtKB-ARBA"/>
</dbReference>
<feature type="compositionally biased region" description="Polar residues" evidence="10">
    <location>
        <begin position="85"/>
        <end position="98"/>
    </location>
</feature>
<evidence type="ECO:0000313" key="13">
    <source>
        <dbReference type="Proteomes" id="UP000192223"/>
    </source>
</evidence>
<evidence type="ECO:0000259" key="12">
    <source>
        <dbReference type="PROSITE" id="PS51843"/>
    </source>
</evidence>
<evidence type="ECO:0000256" key="1">
    <source>
        <dbReference type="ARBA" id="ARBA00004123"/>
    </source>
</evidence>
<keyword evidence="6" id="KW-0238">DNA-binding</keyword>
<dbReference type="InterPro" id="IPR000536">
    <property type="entry name" value="Nucl_hrmn_rcpt_lig-bd"/>
</dbReference>
<dbReference type="FunCoup" id="A0A1W4WF16">
    <property type="interactions" value="99"/>
</dbReference>
<dbReference type="Gene3D" id="1.10.565.10">
    <property type="entry name" value="Retinoid X Receptor"/>
    <property type="match status" value="1"/>
</dbReference>
<dbReference type="PANTHER" id="PTHR48092">
    <property type="entry name" value="KNIRPS-RELATED PROTEIN-RELATED"/>
    <property type="match status" value="1"/>
</dbReference>
<dbReference type="InterPro" id="IPR050200">
    <property type="entry name" value="Nuclear_hormone_rcpt_NR3"/>
</dbReference>
<keyword evidence="7" id="KW-0804">Transcription</keyword>
<dbReference type="RefSeq" id="XP_018318595.1">
    <property type="nucleotide sequence ID" value="XM_018463093.1"/>
</dbReference>
<dbReference type="SUPFAM" id="SSF57716">
    <property type="entry name" value="Glucocorticoid receptor-like (DNA-binding domain)"/>
    <property type="match status" value="1"/>
</dbReference>
<dbReference type="FunFam" id="3.30.50.10:FF:000006">
    <property type="entry name" value="Nuclear receptor subfamily 5 group A member"/>
    <property type="match status" value="1"/>
</dbReference>
<feature type="region of interest" description="Disordered" evidence="10">
    <location>
        <begin position="79"/>
        <end position="123"/>
    </location>
</feature>
<dbReference type="CTD" id="31162"/>
<dbReference type="GeneID" id="108732345"/>
<feature type="compositionally biased region" description="Gly residues" evidence="10">
    <location>
        <begin position="189"/>
        <end position="198"/>
    </location>
</feature>
<dbReference type="PROSITE" id="PS51030">
    <property type="entry name" value="NUCLEAR_REC_DBD_2"/>
    <property type="match status" value="1"/>
</dbReference>
<dbReference type="InParanoid" id="A0A1W4WF16"/>
<organism evidence="13 14">
    <name type="scientific">Agrilus planipennis</name>
    <name type="common">Emerald ash borer</name>
    <name type="synonym">Agrilus marcopoli</name>
    <dbReference type="NCBI Taxonomy" id="224129"/>
    <lineage>
        <taxon>Eukaryota</taxon>
        <taxon>Metazoa</taxon>
        <taxon>Ecdysozoa</taxon>
        <taxon>Arthropoda</taxon>
        <taxon>Hexapoda</taxon>
        <taxon>Insecta</taxon>
        <taxon>Pterygota</taxon>
        <taxon>Neoptera</taxon>
        <taxon>Endopterygota</taxon>
        <taxon>Coleoptera</taxon>
        <taxon>Polyphaga</taxon>
        <taxon>Elateriformia</taxon>
        <taxon>Buprestoidea</taxon>
        <taxon>Buprestidae</taxon>
        <taxon>Agrilinae</taxon>
        <taxon>Agrilus</taxon>
    </lineage>
</organism>
<evidence type="ECO:0000256" key="4">
    <source>
        <dbReference type="ARBA" id="ARBA00022833"/>
    </source>
</evidence>
<dbReference type="GO" id="GO:0008270">
    <property type="term" value="F:zinc ion binding"/>
    <property type="evidence" value="ECO:0007669"/>
    <property type="project" value="UniProtKB-KW"/>
</dbReference>
<dbReference type="SMART" id="SM00430">
    <property type="entry name" value="HOLI"/>
    <property type="match status" value="1"/>
</dbReference>
<reference evidence="14" key="1">
    <citation type="submission" date="2025-08" db="UniProtKB">
        <authorList>
            <consortium name="RefSeq"/>
        </authorList>
    </citation>
    <scope>IDENTIFICATION</scope>
    <source>
        <tissue evidence="14">Entire body</tissue>
    </source>
</reference>
<dbReference type="InterPro" id="IPR013088">
    <property type="entry name" value="Znf_NHR/GATA"/>
</dbReference>
<evidence type="ECO:0000256" key="2">
    <source>
        <dbReference type="ARBA" id="ARBA00022723"/>
    </source>
</evidence>
<dbReference type="CDD" id="cd07168">
    <property type="entry name" value="NR_DBD_DHR4_like"/>
    <property type="match status" value="1"/>
</dbReference>
<feature type="domain" description="NR LBD" evidence="12">
    <location>
        <begin position="721"/>
        <end position="977"/>
    </location>
</feature>
<dbReference type="InterPro" id="IPR035500">
    <property type="entry name" value="NHR-like_dom_sf"/>
</dbReference>
<dbReference type="STRING" id="224129.A0A1W4WF16"/>
<keyword evidence="13" id="KW-1185">Reference proteome</keyword>
<proteinExistence type="predicted"/>
<dbReference type="InterPro" id="IPR001723">
    <property type="entry name" value="Nuclear_hrmn_rcpt"/>
</dbReference>
<feature type="compositionally biased region" description="Low complexity" evidence="10">
    <location>
        <begin position="251"/>
        <end position="267"/>
    </location>
</feature>
<feature type="region of interest" description="Disordered" evidence="10">
    <location>
        <begin position="180"/>
        <end position="267"/>
    </location>
</feature>
<evidence type="ECO:0000256" key="6">
    <source>
        <dbReference type="ARBA" id="ARBA00023125"/>
    </source>
</evidence>
<dbReference type="Pfam" id="PF00105">
    <property type="entry name" value="zf-C4"/>
    <property type="match status" value="1"/>
</dbReference>
<dbReference type="PROSITE" id="PS51843">
    <property type="entry name" value="NR_LBD"/>
    <property type="match status" value="1"/>
</dbReference>
<dbReference type="Pfam" id="PF00104">
    <property type="entry name" value="Hormone_recep"/>
    <property type="match status" value="1"/>
</dbReference>
<sequence length="977" mass="106300">MSFITNGQNFKHVVFISGSPSRYNTLNDRVREIKSKPVWKANRKLNSGPTGIMTFTRTPCELDKMSLFQDLKLKRRKVDSRCSSDGESVADTSTSSPDIVSPPSPKMSEVSACPPSPDSTPRRMLKVETGMDTTGMTCIEATHRRTIKTDIGGSDTGMTCVESAPPRRLLKMEPNETSMTCVEGPSVFDGGGGGGGNGKTSVIRPLSVIRSQSPPVRQISNEESSPPPRPHSSPGRPAVTKSAPQSPLTMSPVTSSSLHLPPPLTSTMTMQTTLAPCTTVGVISSPQAVVIQNQLWLQNSRINGVKPEIIGGNLGSPALIEPKSPSPGQRMGSSGMIRSTPTVIMGEAGGVRTMIWSQPPLNVAPPLLDPQLHGSTSNWSTGSGASSTCSNPEENAAQMLLNLGQERERPAAGKIVTAAGTVRSAPGVTSPLSHFNNVPLNMERLWAGDISQLPANQQMHALNLTSTTLAPTSLMYVGSKIDARSLGTTDPSTTNIFGGAVTAEQTTEEEEQPMICMICEDKATGLHYGIITCEGCKGFFKRTVQNRRVYTCVADGNCEITKAQRNRCQYCRFKKCIEQGMVLQAVREDRMPGGRNSGAVYNLYKVKYKKHKKSTNKQQQAQQKSTGMDKGGTATPVGATVLQLKSEVLQLKSEHAMGGAGGMGGGTGSGSTAGGGGALPQLGNGTILKTALTNPSEVVHLRQRLDSAVSSSRDRHFSIEYTHSMIQTLIDCDEFQDIATLQNLDDLLDHKSDLSEKLCQIGDSIVYKLVQWTKRLPFYLELPVEVHTRLLTHKWHELLVLTTSAYQAIHGPQKTVPSPSETTTAEQLAGGILEPDFTQEVNKNLCTLQNCLTSMMGRPITMDQLRQDVGLMVEKITHVTMMFRRIKLTMEEYVCLKVITMLNQGRPGINISNMELEGIQERYMTCLRAYTQHVYPDQPTRFQELLFRLPEVQSAAALLLESKMFYVPFLLNSAIQR</sequence>
<dbReference type="SUPFAM" id="SSF48508">
    <property type="entry name" value="Nuclear receptor ligand-binding domain"/>
    <property type="match status" value="1"/>
</dbReference>
<dbReference type="OrthoDB" id="10006908at2759"/>
<dbReference type="KEGG" id="apln:108732345"/>
<name>A0A1W4WF16_AGRPL</name>
<accession>A0A1W4WF16</accession>
<feature type="region of interest" description="Disordered" evidence="10">
    <location>
        <begin position="611"/>
        <end position="634"/>
    </location>
</feature>
<dbReference type="InterPro" id="IPR001628">
    <property type="entry name" value="Znf_hrmn_rcpt"/>
</dbReference>
<dbReference type="SMART" id="SM00399">
    <property type="entry name" value="ZnF_C4"/>
    <property type="match status" value="1"/>
</dbReference>
<keyword evidence="8 14" id="KW-0675">Receptor</keyword>
<feature type="compositionally biased region" description="Polar residues" evidence="10">
    <location>
        <begin position="209"/>
        <end position="223"/>
    </location>
</feature>
<dbReference type="PROSITE" id="PS00031">
    <property type="entry name" value="NUCLEAR_REC_DBD_1"/>
    <property type="match status" value="1"/>
</dbReference>
<dbReference type="PRINTS" id="PR00047">
    <property type="entry name" value="STROIDFINGER"/>
</dbReference>
<protein>
    <submittedName>
        <fullName evidence="14">Hormone receptor 4 isoform X1</fullName>
    </submittedName>
</protein>
<feature type="compositionally biased region" description="Gly residues" evidence="10">
    <location>
        <begin position="658"/>
        <end position="678"/>
    </location>
</feature>
<evidence type="ECO:0000256" key="3">
    <source>
        <dbReference type="ARBA" id="ARBA00022771"/>
    </source>
</evidence>
<keyword evidence="5" id="KW-0805">Transcription regulation</keyword>
<keyword evidence="4" id="KW-0862">Zinc</keyword>